<feature type="region of interest" description="Disordered" evidence="2">
    <location>
        <begin position="272"/>
        <end position="299"/>
    </location>
</feature>
<evidence type="ECO:0000256" key="2">
    <source>
        <dbReference type="SAM" id="MobiDB-lite"/>
    </source>
</evidence>
<evidence type="ECO:0000256" key="1">
    <source>
        <dbReference type="SAM" id="Coils"/>
    </source>
</evidence>
<feature type="compositionally biased region" description="Polar residues" evidence="2">
    <location>
        <begin position="48"/>
        <end position="57"/>
    </location>
</feature>
<dbReference type="PROSITE" id="PS50217">
    <property type="entry name" value="BZIP"/>
    <property type="match status" value="1"/>
</dbReference>
<evidence type="ECO:0000313" key="4">
    <source>
        <dbReference type="EMBL" id="KAF3033251.1"/>
    </source>
</evidence>
<evidence type="ECO:0000259" key="3">
    <source>
        <dbReference type="PROSITE" id="PS50217"/>
    </source>
</evidence>
<dbReference type="SUPFAM" id="SSF57959">
    <property type="entry name" value="Leucine zipper domain"/>
    <property type="match status" value="1"/>
</dbReference>
<dbReference type="Gene3D" id="1.20.5.170">
    <property type="match status" value="1"/>
</dbReference>
<accession>A0A9P5BXG5</accession>
<feature type="region of interest" description="Disordered" evidence="2">
    <location>
        <begin position="191"/>
        <end position="234"/>
    </location>
</feature>
<proteinExistence type="predicted"/>
<evidence type="ECO:0000313" key="5">
    <source>
        <dbReference type="Proteomes" id="UP000758155"/>
    </source>
</evidence>
<organism evidence="4 5">
    <name type="scientific">Didymella heteroderae</name>
    <dbReference type="NCBI Taxonomy" id="1769908"/>
    <lineage>
        <taxon>Eukaryota</taxon>
        <taxon>Fungi</taxon>
        <taxon>Dikarya</taxon>
        <taxon>Ascomycota</taxon>
        <taxon>Pezizomycotina</taxon>
        <taxon>Dothideomycetes</taxon>
        <taxon>Pleosporomycetidae</taxon>
        <taxon>Pleosporales</taxon>
        <taxon>Pleosporineae</taxon>
        <taxon>Didymellaceae</taxon>
        <taxon>Didymella</taxon>
    </lineage>
</organism>
<dbReference type="Pfam" id="PF00170">
    <property type="entry name" value="bZIP_1"/>
    <property type="match status" value="1"/>
</dbReference>
<dbReference type="SMART" id="SM00338">
    <property type="entry name" value="BRLZ"/>
    <property type="match status" value="1"/>
</dbReference>
<dbReference type="Proteomes" id="UP000758155">
    <property type="component" value="Unassembled WGS sequence"/>
</dbReference>
<feature type="coiled-coil region" evidence="1">
    <location>
        <begin position="317"/>
        <end position="351"/>
    </location>
</feature>
<dbReference type="PANTHER" id="PTHR37616:SF2">
    <property type="entry name" value="BZIP DOMAIN-CONTAINING PROTEIN"/>
    <property type="match status" value="1"/>
</dbReference>
<reference evidence="4" key="1">
    <citation type="submission" date="2019-04" db="EMBL/GenBank/DDBJ databases">
        <title>Sequencing of skin fungus with MAO and IRED activity.</title>
        <authorList>
            <person name="Marsaioli A.J."/>
            <person name="Bonatto J.M.C."/>
            <person name="Reis Junior O."/>
        </authorList>
    </citation>
    <scope>NUCLEOTIDE SEQUENCE</scope>
    <source>
        <strain evidence="4">28M1</strain>
    </source>
</reference>
<dbReference type="GO" id="GO:0003700">
    <property type="term" value="F:DNA-binding transcription factor activity"/>
    <property type="evidence" value="ECO:0007669"/>
    <property type="project" value="InterPro"/>
</dbReference>
<comment type="caution">
    <text evidence="4">The sequence shown here is derived from an EMBL/GenBank/DDBJ whole genome shotgun (WGS) entry which is preliminary data.</text>
</comment>
<dbReference type="PANTHER" id="PTHR37616">
    <property type="entry name" value="BZIP TRANSCRIPTION FACTOR 60-LIKE"/>
    <property type="match status" value="1"/>
</dbReference>
<feature type="compositionally biased region" description="Basic and acidic residues" evidence="2">
    <location>
        <begin position="282"/>
        <end position="299"/>
    </location>
</feature>
<dbReference type="EMBL" id="SWKV01000084">
    <property type="protein sequence ID" value="KAF3033251.1"/>
    <property type="molecule type" value="Genomic_DNA"/>
</dbReference>
<feature type="region of interest" description="Disordered" evidence="2">
    <location>
        <begin position="36"/>
        <end position="57"/>
    </location>
</feature>
<dbReference type="InterPro" id="IPR046347">
    <property type="entry name" value="bZIP_sf"/>
</dbReference>
<feature type="domain" description="BZIP" evidence="3">
    <location>
        <begin position="292"/>
        <end position="355"/>
    </location>
</feature>
<gene>
    <name evidence="4" type="ORF">E8E12_002484</name>
</gene>
<feature type="compositionally biased region" description="Low complexity" evidence="2">
    <location>
        <begin position="191"/>
        <end position="220"/>
    </location>
</feature>
<protein>
    <recommendedName>
        <fullName evidence="3">BZIP domain-containing protein</fullName>
    </recommendedName>
</protein>
<sequence>MATAVQPAMIMAPAFNPHINQCQDPDQEFFDFSQLPSPTQPGLKRESSAVSNIASPTSTTIDEELQEAAKPSHEYERFKQQTGIPTGSIAGLNTGFNSGYPVFSSSGLDMMGSDSTMEGWNSGIGMDMHMSMDFAPNTYVSFNNDQDDFVDPSAIQQEEVPAVRLYPGMHQQQAALAKAQQQAQQAAQQQRQQQQIAHQRQQAQLHAQQQQQQQQQQQRPAQRKTSSPLSDERTEATIQRVVAQIRADSQNAALASQDPNANVLPHIIRAKKDEEDMDEDERLLASEEGKKLSSKERRQLRNKVSARAFRSRRKEYIGQLEGEVAIKVQEANELRNQNNALMEENRRQQAFIERLLRHQAFNPFLEDLVKEQQEMSAPAPLASMPSSSTPVAPAPASAPAQFQFSQPENTHVGMTMVPETQLDFSMLNINNNNANWNMGNGFNGYQPRVFAVTELPEGPANPLDISAMSGKGHSTIFAVEDEASTEEELKAVYPVIERPVQSQQTFMAPVEEDDGEDEEYDLYRCSPAPSAAPSTPVELTLTTEKASRFTLVVADETSEAMLAERLEKKIAAMEPAFQRIAAITSMLDC</sequence>
<keyword evidence="1" id="KW-0175">Coiled coil</keyword>
<dbReference type="InterPro" id="IPR004827">
    <property type="entry name" value="bZIP"/>
</dbReference>
<dbReference type="OrthoDB" id="5571888at2759"/>
<name>A0A9P5BXG5_9PLEO</name>
<keyword evidence="5" id="KW-1185">Reference proteome</keyword>
<feature type="region of interest" description="Disordered" evidence="2">
    <location>
        <begin position="376"/>
        <end position="397"/>
    </location>
</feature>
<dbReference type="CDD" id="cd14810">
    <property type="entry name" value="bZIP_u1"/>
    <property type="match status" value="1"/>
</dbReference>
<dbReference type="AlphaFoldDB" id="A0A9P5BXG5"/>